<dbReference type="InterPro" id="IPR024072">
    <property type="entry name" value="DHFR-like_dom_sf"/>
</dbReference>
<evidence type="ECO:0000313" key="10">
    <source>
        <dbReference type="WBParaSite" id="Csp11.Scaffold630.g20525.t1"/>
    </source>
</evidence>
<dbReference type="InterPro" id="IPR001796">
    <property type="entry name" value="DHFR_dom"/>
</dbReference>
<dbReference type="PANTHER" id="PTHR48069">
    <property type="entry name" value="DIHYDROFOLATE REDUCTASE"/>
    <property type="match status" value="1"/>
</dbReference>
<dbReference type="EC" id="1.5.1.3" evidence="2"/>
<evidence type="ECO:0000256" key="4">
    <source>
        <dbReference type="ARBA" id="ARBA00022857"/>
    </source>
</evidence>
<dbReference type="InterPro" id="IPR017925">
    <property type="entry name" value="DHFR_CS"/>
</dbReference>
<proteinExistence type="inferred from homology"/>
<keyword evidence="4" id="KW-0521">NADP</keyword>
<dbReference type="Gene3D" id="3.40.430.10">
    <property type="entry name" value="Dihydrofolate Reductase, subunit A"/>
    <property type="match status" value="1"/>
</dbReference>
<dbReference type="UniPathway" id="UPA00077">
    <property type="reaction ID" value="UER00158"/>
</dbReference>
<name>A0A1I7UY72_9PELO</name>
<reference evidence="10" key="1">
    <citation type="submission" date="2016-11" db="UniProtKB">
        <authorList>
            <consortium name="WormBaseParasite"/>
        </authorList>
    </citation>
    <scope>IDENTIFICATION</scope>
</reference>
<evidence type="ECO:0000256" key="3">
    <source>
        <dbReference type="ARBA" id="ARBA00022563"/>
    </source>
</evidence>
<evidence type="ECO:0000313" key="9">
    <source>
        <dbReference type="Proteomes" id="UP000095282"/>
    </source>
</evidence>
<dbReference type="InterPro" id="IPR012259">
    <property type="entry name" value="DHFR"/>
</dbReference>
<evidence type="ECO:0000256" key="1">
    <source>
        <dbReference type="ARBA" id="ARBA00004903"/>
    </source>
</evidence>
<dbReference type="Proteomes" id="UP000095282">
    <property type="component" value="Unplaced"/>
</dbReference>
<dbReference type="GO" id="GO:0046655">
    <property type="term" value="P:folic acid metabolic process"/>
    <property type="evidence" value="ECO:0007669"/>
    <property type="project" value="TreeGrafter"/>
</dbReference>
<accession>A0A1I7UY72</accession>
<comment type="pathway">
    <text evidence="1">Cofactor biosynthesis; tetrahydrofolate biosynthesis; 5,6,7,8-tetrahydrofolate from 7,8-dihydrofolate: step 1/1.</text>
</comment>
<evidence type="ECO:0000256" key="6">
    <source>
        <dbReference type="ARBA" id="ARBA00048873"/>
    </source>
</evidence>
<dbReference type="GO" id="GO:0046452">
    <property type="term" value="P:dihydrofolate metabolic process"/>
    <property type="evidence" value="ECO:0007669"/>
    <property type="project" value="TreeGrafter"/>
</dbReference>
<dbReference type="PROSITE" id="PS00075">
    <property type="entry name" value="DHFR_1"/>
    <property type="match status" value="1"/>
</dbReference>
<keyword evidence="5" id="KW-0560">Oxidoreductase</keyword>
<dbReference type="GO" id="GO:0006730">
    <property type="term" value="P:one-carbon metabolic process"/>
    <property type="evidence" value="ECO:0007669"/>
    <property type="project" value="UniProtKB-KW"/>
</dbReference>
<comment type="similarity">
    <text evidence="7">Belongs to the dihydrofolate reductase family.</text>
</comment>
<keyword evidence="3" id="KW-0554">One-carbon metabolism</keyword>
<dbReference type="PROSITE" id="PS51330">
    <property type="entry name" value="DHFR_2"/>
    <property type="match status" value="1"/>
</dbReference>
<dbReference type="Pfam" id="PF00186">
    <property type="entry name" value="DHFR_1"/>
    <property type="match status" value="1"/>
</dbReference>
<dbReference type="GO" id="GO:0004146">
    <property type="term" value="F:dihydrofolate reductase activity"/>
    <property type="evidence" value="ECO:0007669"/>
    <property type="project" value="UniProtKB-EC"/>
</dbReference>
<evidence type="ECO:0000259" key="8">
    <source>
        <dbReference type="PROSITE" id="PS51330"/>
    </source>
</evidence>
<dbReference type="SUPFAM" id="SSF53597">
    <property type="entry name" value="Dihydrofolate reductase-like"/>
    <property type="match status" value="1"/>
</dbReference>
<dbReference type="GO" id="GO:0050661">
    <property type="term" value="F:NADP binding"/>
    <property type="evidence" value="ECO:0007669"/>
    <property type="project" value="InterPro"/>
</dbReference>
<dbReference type="WBParaSite" id="Csp11.Scaffold630.g20525.t1">
    <property type="protein sequence ID" value="Csp11.Scaffold630.g20525.t1"/>
    <property type="gene ID" value="Csp11.Scaffold630.g20525"/>
</dbReference>
<dbReference type="PRINTS" id="PR00070">
    <property type="entry name" value="DHFR"/>
</dbReference>
<sequence length="189" mass="21735">MRKMNLIVAMDTEGGIGKNGGLPWRIKKDMQHFAAVTKKVNYPSKRNAVLMGRKCWESIPESRRPLAGRLNIVLSRQLTEHTSENLIIAKSFESVSKLLAEPQYCDSIETIWNIGGAEIYDIALRDDLVEEIYLTRIFKNFDADVYLKSLDFGNMEKVEPSENLSENSETFEENGIRFEFSKWRIITSH</sequence>
<organism evidence="9 10">
    <name type="scientific">Caenorhabditis tropicalis</name>
    <dbReference type="NCBI Taxonomy" id="1561998"/>
    <lineage>
        <taxon>Eukaryota</taxon>
        <taxon>Metazoa</taxon>
        <taxon>Ecdysozoa</taxon>
        <taxon>Nematoda</taxon>
        <taxon>Chromadorea</taxon>
        <taxon>Rhabditida</taxon>
        <taxon>Rhabditina</taxon>
        <taxon>Rhabditomorpha</taxon>
        <taxon>Rhabditoidea</taxon>
        <taxon>Rhabditidae</taxon>
        <taxon>Peloderinae</taxon>
        <taxon>Caenorhabditis</taxon>
    </lineage>
</organism>
<feature type="domain" description="DHFR" evidence="8">
    <location>
        <begin position="3"/>
        <end position="185"/>
    </location>
</feature>
<evidence type="ECO:0000256" key="5">
    <source>
        <dbReference type="ARBA" id="ARBA00023002"/>
    </source>
</evidence>
<dbReference type="eggNOG" id="KOG1324">
    <property type="taxonomic scope" value="Eukaryota"/>
</dbReference>
<dbReference type="PANTHER" id="PTHR48069:SF3">
    <property type="entry name" value="DIHYDROFOLATE REDUCTASE"/>
    <property type="match status" value="1"/>
</dbReference>
<comment type="catalytic activity">
    <reaction evidence="6">
        <text>(6S)-5,6,7,8-tetrahydrofolate + NADP(+) = 7,8-dihydrofolate + NADPH + H(+)</text>
        <dbReference type="Rhea" id="RHEA:15009"/>
        <dbReference type="ChEBI" id="CHEBI:15378"/>
        <dbReference type="ChEBI" id="CHEBI:57451"/>
        <dbReference type="ChEBI" id="CHEBI:57453"/>
        <dbReference type="ChEBI" id="CHEBI:57783"/>
        <dbReference type="ChEBI" id="CHEBI:58349"/>
        <dbReference type="EC" id="1.5.1.3"/>
    </reaction>
</comment>
<dbReference type="STRING" id="1561998.A0A1I7UY72"/>
<dbReference type="AlphaFoldDB" id="A0A1I7UY72"/>
<dbReference type="FunFam" id="3.40.430.10:FF:000023">
    <property type="entry name" value="Putative dihydrofolate reductase"/>
    <property type="match status" value="1"/>
</dbReference>
<evidence type="ECO:0000256" key="7">
    <source>
        <dbReference type="RuleBase" id="RU004474"/>
    </source>
</evidence>
<dbReference type="CDD" id="cd00209">
    <property type="entry name" value="DHFR"/>
    <property type="match status" value="1"/>
</dbReference>
<dbReference type="GO" id="GO:0046654">
    <property type="term" value="P:tetrahydrofolate biosynthetic process"/>
    <property type="evidence" value="ECO:0007669"/>
    <property type="project" value="UniProtKB-UniPathway"/>
</dbReference>
<keyword evidence="9" id="KW-1185">Reference proteome</keyword>
<protein>
    <recommendedName>
        <fullName evidence="2">dihydrofolate reductase</fullName>
        <ecNumber evidence="2">1.5.1.3</ecNumber>
    </recommendedName>
</protein>
<evidence type="ECO:0000256" key="2">
    <source>
        <dbReference type="ARBA" id="ARBA00012856"/>
    </source>
</evidence>
<dbReference type="GO" id="GO:0005739">
    <property type="term" value="C:mitochondrion"/>
    <property type="evidence" value="ECO:0007669"/>
    <property type="project" value="TreeGrafter"/>
</dbReference>